<dbReference type="SUPFAM" id="SSF55486">
    <property type="entry name" value="Metalloproteases ('zincins'), catalytic domain"/>
    <property type="match status" value="1"/>
</dbReference>
<proteinExistence type="inferred from homology"/>
<dbReference type="PIRSF" id="PIRSF001191">
    <property type="entry name" value="Peptidase_M10A_matrix"/>
    <property type="match status" value="1"/>
</dbReference>
<dbReference type="Pfam" id="PF00045">
    <property type="entry name" value="Hemopexin"/>
    <property type="match status" value="2"/>
</dbReference>
<comment type="cofactor">
    <cofactor evidence="11">
        <name>Ca(2+)</name>
        <dbReference type="ChEBI" id="CHEBI:29108"/>
    </cofactor>
    <text evidence="11">Can bind about 5 Ca(2+) ions per subunit.</text>
</comment>
<evidence type="ECO:0000256" key="11">
    <source>
        <dbReference type="PIRSR" id="PIRSR621190-2"/>
    </source>
</evidence>
<dbReference type="VEuPathDB" id="VectorBase:RPRC015013"/>
<dbReference type="InterPro" id="IPR036375">
    <property type="entry name" value="Hemopexin-like_dom_sf"/>
</dbReference>
<evidence type="ECO:0000256" key="3">
    <source>
        <dbReference type="ARBA" id="ARBA00022723"/>
    </source>
</evidence>
<feature type="compositionally biased region" description="Basic and acidic residues" evidence="12">
    <location>
        <begin position="231"/>
        <end position="246"/>
    </location>
</feature>
<evidence type="ECO:0000256" key="5">
    <source>
        <dbReference type="ARBA" id="ARBA00022801"/>
    </source>
</evidence>
<dbReference type="GO" id="GO:0005615">
    <property type="term" value="C:extracellular space"/>
    <property type="evidence" value="ECO:0007669"/>
    <property type="project" value="TreeGrafter"/>
</dbReference>
<dbReference type="SUPFAM" id="SSF50923">
    <property type="entry name" value="Hemopexin-like domain"/>
    <property type="match status" value="1"/>
</dbReference>
<keyword evidence="3 10" id="KW-0479">Metal-binding</keyword>
<keyword evidence="7" id="KW-0482">Metalloprotease</keyword>
<evidence type="ECO:0000313" key="15">
    <source>
        <dbReference type="Proteomes" id="UP000015103"/>
    </source>
</evidence>
<protein>
    <submittedName>
        <fullName evidence="14">ZnMc domain-containing protein</fullName>
    </submittedName>
</protein>
<dbReference type="SMART" id="SM00120">
    <property type="entry name" value="HX"/>
    <property type="match status" value="3"/>
</dbReference>
<keyword evidence="11" id="KW-0106">Calcium</keyword>
<dbReference type="Proteomes" id="UP000015103">
    <property type="component" value="Unassembled WGS sequence"/>
</dbReference>
<feature type="binding site" evidence="11">
    <location>
        <position position="146"/>
    </location>
    <ligand>
        <name>Zn(2+)</name>
        <dbReference type="ChEBI" id="CHEBI:29105"/>
        <label>2</label>
        <note>catalytic</note>
    </ligand>
</feature>
<feature type="binding site" evidence="11">
    <location>
        <position position="107"/>
    </location>
    <ligand>
        <name>Ca(2+)</name>
        <dbReference type="ChEBI" id="CHEBI:29108"/>
        <label>1</label>
    </ligand>
</feature>
<feature type="compositionally biased region" description="Low complexity" evidence="12">
    <location>
        <begin position="201"/>
        <end position="212"/>
    </location>
</feature>
<feature type="binding site" evidence="11">
    <location>
        <position position="107"/>
    </location>
    <ligand>
        <name>Ca(2+)</name>
        <dbReference type="ChEBI" id="CHEBI:29108"/>
        <label>3</label>
    </ligand>
</feature>
<dbReference type="AlphaFoldDB" id="T1IFE4"/>
<feature type="binding site" evidence="11">
    <location>
        <position position="263"/>
    </location>
    <ligand>
        <name>Ca(2+)</name>
        <dbReference type="ChEBI" id="CHEBI:29108"/>
        <label>4</label>
    </ligand>
</feature>
<keyword evidence="6 10" id="KW-0862">Zinc</keyword>
<dbReference type="InterPro" id="IPR021190">
    <property type="entry name" value="Pept_M10A"/>
</dbReference>
<dbReference type="Pfam" id="PF00413">
    <property type="entry name" value="Peptidase_M10"/>
    <property type="match status" value="1"/>
</dbReference>
<keyword evidence="8" id="KW-0865">Zymogen</keyword>
<dbReference type="PRINTS" id="PR00138">
    <property type="entry name" value="MATRIXIN"/>
</dbReference>
<feature type="binding site" evidence="10">
    <location>
        <position position="132"/>
    </location>
    <ligand>
        <name>Zn(2+)</name>
        <dbReference type="ChEBI" id="CHEBI:29105"/>
        <label>2</label>
        <note>catalytic</note>
    </ligand>
</feature>
<feature type="binding site" evidence="11">
    <location>
        <position position="312"/>
    </location>
    <ligand>
        <name>Ca(2+)</name>
        <dbReference type="ChEBI" id="CHEBI:29108"/>
        <label>4</label>
    </ligand>
</feature>
<feature type="active site" evidence="9">
    <location>
        <position position="129"/>
    </location>
</feature>
<dbReference type="eggNOG" id="KOG1565">
    <property type="taxonomic scope" value="Eukaryota"/>
</dbReference>
<dbReference type="CDD" id="cd04278">
    <property type="entry name" value="ZnMc_MMP"/>
    <property type="match status" value="1"/>
</dbReference>
<comment type="cofactor">
    <cofactor evidence="11">
        <name>Zn(2+)</name>
        <dbReference type="ChEBI" id="CHEBI:29105"/>
    </cofactor>
    <text evidence="11">Binds 2 Zn(2+) ions per subunit.</text>
</comment>
<sequence length="421" mass="48328">RNKRYILASQGWDKKHLTYFLENWPPQLNRHDVLSEIRRALGTWGKYGLLTFTEVSNPRDSDITIGFYRGLHGDAFPFDGPGNVLGHAFFPSTYEPLRGDIHFDGDETWVIKQGRFDDAVDFATVLLHELGHSLGLSHSPEPDSIMNPYYKGTGSELGYDDILAMHELYSKNIPRPPPRQPYDAPRYPQLPRSVTPRYQETTTTKSSPCTPSYDYEEGHQGREEGDDDGTDNDRKTSGDSPHRDEPYIPEIEDACGNHEQGIDSASFIRGELFIIKGEMLWRLKNAGKVEKDYPVKFRTFFHKLPESVKTVDALYERPDSSIVFFHGRQYWIFDGYNFIENSPRNIKDYGLTEYEEKVDAAFYSPEDQFTYIFSGDRYWKFNETIGSVESGRYPSFISEHFKGSPTHLNAALIDGNGEYVT</sequence>
<evidence type="ECO:0000256" key="10">
    <source>
        <dbReference type="PIRSR" id="PIRSR001191-2"/>
    </source>
</evidence>
<feature type="binding site" evidence="11">
    <location>
        <position position="79"/>
    </location>
    <ligand>
        <name>Ca(2+)</name>
        <dbReference type="ChEBI" id="CHEBI:29108"/>
        <label>3</label>
    </ligand>
</feature>
<feature type="binding site" evidence="11">
    <location>
        <position position="72"/>
    </location>
    <ligand>
        <name>Zn(2+)</name>
        <dbReference type="ChEBI" id="CHEBI:29105"/>
        <label>1</label>
    </ligand>
</feature>
<dbReference type="GO" id="GO:0008270">
    <property type="term" value="F:zinc ion binding"/>
    <property type="evidence" value="ECO:0007669"/>
    <property type="project" value="InterPro"/>
</dbReference>
<feature type="binding site" evidence="11">
    <location>
        <position position="100"/>
    </location>
    <ligand>
        <name>Ca(2+)</name>
        <dbReference type="ChEBI" id="CHEBI:29108"/>
        <label>2</label>
    </ligand>
</feature>
<evidence type="ECO:0000313" key="14">
    <source>
        <dbReference type="EnsemblMetazoa" id="RPRC015013-PA"/>
    </source>
</evidence>
<evidence type="ECO:0000256" key="4">
    <source>
        <dbReference type="ARBA" id="ARBA00022737"/>
    </source>
</evidence>
<feature type="binding site" evidence="11">
    <location>
        <position position="74"/>
    </location>
    <ligand>
        <name>Zn(2+)</name>
        <dbReference type="ChEBI" id="CHEBI:29105"/>
        <label>1</label>
    </ligand>
</feature>
<feature type="binding site" evidence="10">
    <location>
        <position position="128"/>
    </location>
    <ligand>
        <name>Zn(2+)</name>
        <dbReference type="ChEBI" id="CHEBI:29105"/>
        <label>2</label>
        <note>catalytic</note>
    </ligand>
</feature>
<feature type="binding site" evidence="11">
    <location>
        <position position="80"/>
    </location>
    <ligand>
        <name>Ca(2+)</name>
        <dbReference type="ChEBI" id="CHEBI:29108"/>
        <label>3</label>
    </ligand>
</feature>
<feature type="domain" description="Peptidase metallopeptidase" evidence="13">
    <location>
        <begin position="8"/>
        <end position="171"/>
    </location>
</feature>
<feature type="binding site" evidence="11">
    <location>
        <position position="361"/>
    </location>
    <ligand>
        <name>Ca(2+)</name>
        <dbReference type="ChEBI" id="CHEBI:29108"/>
        <label>5</label>
    </ligand>
</feature>
<keyword evidence="4" id="KW-0677">Repeat</keyword>
<dbReference type="STRING" id="13249.T1IFE4"/>
<evidence type="ECO:0000256" key="1">
    <source>
        <dbReference type="ARBA" id="ARBA00010370"/>
    </source>
</evidence>
<dbReference type="InterPro" id="IPR000585">
    <property type="entry name" value="Hemopexin-like_dom"/>
</dbReference>
<evidence type="ECO:0000256" key="7">
    <source>
        <dbReference type="ARBA" id="ARBA00023049"/>
    </source>
</evidence>
<dbReference type="CDD" id="cd00094">
    <property type="entry name" value="HX"/>
    <property type="match status" value="1"/>
</dbReference>
<dbReference type="GO" id="GO:0006508">
    <property type="term" value="P:proteolysis"/>
    <property type="evidence" value="ECO:0007669"/>
    <property type="project" value="UniProtKB-KW"/>
</dbReference>
<comment type="similarity">
    <text evidence="1">Belongs to the peptidase M10A family.</text>
</comment>
<feature type="region of interest" description="Disordered" evidence="12">
    <location>
        <begin position="171"/>
        <end position="249"/>
    </location>
</feature>
<dbReference type="InterPro" id="IPR018487">
    <property type="entry name" value="Hemopexin-like_repeat"/>
</dbReference>
<dbReference type="InterPro" id="IPR024079">
    <property type="entry name" value="MetalloPept_cat_dom_sf"/>
</dbReference>
<evidence type="ECO:0000256" key="8">
    <source>
        <dbReference type="ARBA" id="ARBA00023145"/>
    </source>
</evidence>
<keyword evidence="5" id="KW-0378">Hydrolase</keyword>
<dbReference type="PROSITE" id="PS51642">
    <property type="entry name" value="HEMOPEXIN_2"/>
    <property type="match status" value="3"/>
</dbReference>
<feature type="binding site" evidence="11">
    <location>
        <position position="62"/>
    </location>
    <ligand>
        <name>Ca(2+)</name>
        <dbReference type="ChEBI" id="CHEBI:29108"/>
        <label>2</label>
    </ligand>
</feature>
<keyword evidence="15" id="KW-1185">Reference proteome</keyword>
<dbReference type="InParanoid" id="T1IFE4"/>
<evidence type="ECO:0000256" key="9">
    <source>
        <dbReference type="PIRSR" id="PIRSR001191-1"/>
    </source>
</evidence>
<dbReference type="EnsemblMetazoa" id="RPRC015013-RA">
    <property type="protein sequence ID" value="RPRC015013-PA"/>
    <property type="gene ID" value="RPRC015013"/>
</dbReference>
<dbReference type="HOGENOM" id="CLU_015489_8_0_1"/>
<evidence type="ECO:0000256" key="6">
    <source>
        <dbReference type="ARBA" id="ARBA00022833"/>
    </source>
</evidence>
<dbReference type="Gene3D" id="3.40.390.10">
    <property type="entry name" value="Collagenase (Catalytic Domain)"/>
    <property type="match status" value="1"/>
</dbReference>
<dbReference type="PANTHER" id="PTHR10201:SF169">
    <property type="entry name" value="MATRIX METALLOPROTEINASE-16-LIKE PROTEIN"/>
    <property type="match status" value="1"/>
</dbReference>
<dbReference type="GO" id="GO:0031012">
    <property type="term" value="C:extracellular matrix"/>
    <property type="evidence" value="ECO:0007669"/>
    <property type="project" value="InterPro"/>
</dbReference>
<feature type="binding site" evidence="11">
    <location>
        <position position="102"/>
    </location>
    <ligand>
        <name>Zn(2+)</name>
        <dbReference type="ChEBI" id="CHEBI:29105"/>
        <label>1</label>
    </ligand>
</feature>
<dbReference type="InterPro" id="IPR006026">
    <property type="entry name" value="Peptidase_Metallo"/>
</dbReference>
<dbReference type="GO" id="GO:0004222">
    <property type="term" value="F:metalloendopeptidase activity"/>
    <property type="evidence" value="ECO:0007669"/>
    <property type="project" value="InterPro"/>
</dbReference>
<organism evidence="14 15">
    <name type="scientific">Rhodnius prolixus</name>
    <name type="common">Triatomid bug</name>
    <dbReference type="NCBI Taxonomy" id="13249"/>
    <lineage>
        <taxon>Eukaryota</taxon>
        <taxon>Metazoa</taxon>
        <taxon>Ecdysozoa</taxon>
        <taxon>Arthropoda</taxon>
        <taxon>Hexapoda</taxon>
        <taxon>Insecta</taxon>
        <taxon>Pterygota</taxon>
        <taxon>Neoptera</taxon>
        <taxon>Paraneoptera</taxon>
        <taxon>Hemiptera</taxon>
        <taxon>Heteroptera</taxon>
        <taxon>Panheteroptera</taxon>
        <taxon>Cimicomorpha</taxon>
        <taxon>Reduviidae</taxon>
        <taxon>Triatominae</taxon>
        <taxon>Rhodnius</taxon>
    </lineage>
</organism>
<dbReference type="InterPro" id="IPR001818">
    <property type="entry name" value="Pept_M10_metallopeptidase"/>
</dbReference>
<dbReference type="Gene3D" id="2.110.10.10">
    <property type="entry name" value="Hemopexin-like domain"/>
    <property type="match status" value="1"/>
</dbReference>
<dbReference type="GO" id="GO:0030574">
    <property type="term" value="P:collagen catabolic process"/>
    <property type="evidence" value="ECO:0007669"/>
    <property type="project" value="TreeGrafter"/>
</dbReference>
<feature type="binding site" evidence="10">
    <location>
        <position position="138"/>
    </location>
    <ligand>
        <name>Zn(2+)</name>
        <dbReference type="ChEBI" id="CHEBI:29105"/>
        <label>2</label>
        <note>catalytic</note>
    </ligand>
</feature>
<keyword evidence="2" id="KW-0645">Protease</keyword>
<dbReference type="PANTHER" id="PTHR10201">
    <property type="entry name" value="MATRIX METALLOPROTEINASE"/>
    <property type="match status" value="1"/>
</dbReference>
<evidence type="ECO:0000256" key="12">
    <source>
        <dbReference type="SAM" id="MobiDB-lite"/>
    </source>
</evidence>
<reference evidence="14" key="1">
    <citation type="submission" date="2015-05" db="UniProtKB">
        <authorList>
            <consortium name="EnsemblMetazoa"/>
        </authorList>
    </citation>
    <scope>IDENTIFICATION</scope>
</reference>
<feature type="binding site" evidence="11">
    <location>
        <position position="104"/>
    </location>
    <ligand>
        <name>Ca(2+)</name>
        <dbReference type="ChEBI" id="CHEBI:29108"/>
        <label>3</label>
    </ligand>
</feature>
<dbReference type="GO" id="GO:0030198">
    <property type="term" value="P:extracellular matrix organization"/>
    <property type="evidence" value="ECO:0007669"/>
    <property type="project" value="TreeGrafter"/>
</dbReference>
<evidence type="ECO:0000259" key="13">
    <source>
        <dbReference type="SMART" id="SM00235"/>
    </source>
</evidence>
<feature type="binding site" evidence="11">
    <location>
        <position position="87"/>
    </location>
    <ligand>
        <name>Zn(2+)</name>
        <dbReference type="ChEBI" id="CHEBI:29105"/>
        <label>1</label>
    </ligand>
</feature>
<dbReference type="EMBL" id="ACPB03006027">
    <property type="status" value="NOT_ANNOTATED_CDS"/>
    <property type="molecule type" value="Genomic_DNA"/>
</dbReference>
<dbReference type="InterPro" id="IPR033739">
    <property type="entry name" value="M10A_MMP"/>
</dbReference>
<dbReference type="OMA" id="PRYINTL"/>
<dbReference type="SMART" id="SM00235">
    <property type="entry name" value="ZnMc"/>
    <property type="match status" value="1"/>
</dbReference>
<evidence type="ECO:0000256" key="2">
    <source>
        <dbReference type="ARBA" id="ARBA00022670"/>
    </source>
</evidence>
<name>T1IFE4_RHOPR</name>
<accession>T1IFE4</accession>